<evidence type="ECO:0000256" key="3">
    <source>
        <dbReference type="ARBA" id="ARBA00023163"/>
    </source>
</evidence>
<dbReference type="PANTHER" id="PTHR43537">
    <property type="entry name" value="TRANSCRIPTIONAL REGULATOR, GNTR FAMILY"/>
    <property type="match status" value="1"/>
</dbReference>
<dbReference type="GO" id="GO:0003677">
    <property type="term" value="F:DNA binding"/>
    <property type="evidence" value="ECO:0007669"/>
    <property type="project" value="UniProtKB-KW"/>
</dbReference>
<keyword evidence="3" id="KW-0804">Transcription</keyword>
<reference evidence="5 6" key="1">
    <citation type="journal article" date="2014" name="BMC Genomics">
        <title>Comparison of environmental and isolate Sulfobacillus genomes reveals diverse carbon, sulfur, nitrogen, and hydrogen metabolisms.</title>
        <authorList>
            <person name="Justice N.B."/>
            <person name="Norman A."/>
            <person name="Brown C.T."/>
            <person name="Singh A."/>
            <person name="Thomas B.C."/>
            <person name="Banfield J.F."/>
        </authorList>
    </citation>
    <scope>NUCLEOTIDE SEQUENCE [LARGE SCALE GENOMIC DNA]</scope>
    <source>
        <strain evidence="5">AMDSBA3</strain>
    </source>
</reference>
<dbReference type="EMBL" id="PXYV01000010">
    <property type="protein sequence ID" value="PSR22977.1"/>
    <property type="molecule type" value="Genomic_DNA"/>
</dbReference>
<evidence type="ECO:0000313" key="5">
    <source>
        <dbReference type="EMBL" id="PSR22977.1"/>
    </source>
</evidence>
<dbReference type="PRINTS" id="PR00035">
    <property type="entry name" value="HTHGNTR"/>
</dbReference>
<keyword evidence="2" id="KW-0238">DNA-binding</keyword>
<dbReference type="SMART" id="SM00895">
    <property type="entry name" value="FCD"/>
    <property type="match status" value="1"/>
</dbReference>
<protein>
    <recommendedName>
        <fullName evidence="4">HTH gntR-type domain-containing protein</fullName>
    </recommendedName>
</protein>
<dbReference type="InterPro" id="IPR008920">
    <property type="entry name" value="TF_FadR/GntR_C"/>
</dbReference>
<evidence type="ECO:0000259" key="4">
    <source>
        <dbReference type="PROSITE" id="PS50949"/>
    </source>
</evidence>
<keyword evidence="1" id="KW-0805">Transcription regulation</keyword>
<dbReference type="SUPFAM" id="SSF48008">
    <property type="entry name" value="GntR ligand-binding domain-like"/>
    <property type="match status" value="1"/>
</dbReference>
<dbReference type="Gene3D" id="1.10.10.10">
    <property type="entry name" value="Winged helix-like DNA-binding domain superfamily/Winged helix DNA-binding domain"/>
    <property type="match status" value="1"/>
</dbReference>
<dbReference type="InterPro" id="IPR036390">
    <property type="entry name" value="WH_DNA-bd_sf"/>
</dbReference>
<dbReference type="PANTHER" id="PTHR43537:SF5">
    <property type="entry name" value="UXU OPERON TRANSCRIPTIONAL REGULATOR"/>
    <property type="match status" value="1"/>
</dbReference>
<gene>
    <name evidence="5" type="ORF">C7B45_04980</name>
</gene>
<dbReference type="InterPro" id="IPR000524">
    <property type="entry name" value="Tscrpt_reg_HTH_GntR"/>
</dbReference>
<dbReference type="Proteomes" id="UP000241848">
    <property type="component" value="Unassembled WGS sequence"/>
</dbReference>
<proteinExistence type="predicted"/>
<dbReference type="InterPro" id="IPR011711">
    <property type="entry name" value="GntR_C"/>
</dbReference>
<dbReference type="CDD" id="cd07377">
    <property type="entry name" value="WHTH_GntR"/>
    <property type="match status" value="1"/>
</dbReference>
<comment type="caution">
    <text evidence="5">The sequence shown here is derived from an EMBL/GenBank/DDBJ whole genome shotgun (WGS) entry which is preliminary data.</text>
</comment>
<name>A0A2T2WL69_9FIRM</name>
<evidence type="ECO:0000313" key="6">
    <source>
        <dbReference type="Proteomes" id="UP000241848"/>
    </source>
</evidence>
<dbReference type="GO" id="GO:0003700">
    <property type="term" value="F:DNA-binding transcription factor activity"/>
    <property type="evidence" value="ECO:0007669"/>
    <property type="project" value="InterPro"/>
</dbReference>
<dbReference type="PROSITE" id="PS50949">
    <property type="entry name" value="HTH_GNTR"/>
    <property type="match status" value="1"/>
</dbReference>
<dbReference type="SMART" id="SM00345">
    <property type="entry name" value="HTH_GNTR"/>
    <property type="match status" value="1"/>
</dbReference>
<accession>A0A2T2WL69</accession>
<dbReference type="InterPro" id="IPR036388">
    <property type="entry name" value="WH-like_DNA-bd_sf"/>
</dbReference>
<organism evidence="5 6">
    <name type="scientific">Sulfobacillus acidophilus</name>
    <dbReference type="NCBI Taxonomy" id="53633"/>
    <lineage>
        <taxon>Bacteria</taxon>
        <taxon>Bacillati</taxon>
        <taxon>Bacillota</taxon>
        <taxon>Clostridia</taxon>
        <taxon>Eubacteriales</taxon>
        <taxon>Clostridiales Family XVII. Incertae Sedis</taxon>
        <taxon>Sulfobacillus</taxon>
    </lineage>
</organism>
<sequence length="257" mass="28602">MTELDSADMRLGDLFSEVRPTRGFEEIAMQIQSAVYAGKLNVGDRLPNERDLGEIFGVSRATLREALRLLEALGVIEVRRGASGGAFIVEPAPERAGLLLGSFIHFRHATSEDLNEFRETFEAETASWAAQRATIDECQELLGLVDQIRRIRDTGSWEAFVDLDLKFHFKIAQMSKNKIRIAIMQGIHEVFRKSSLAIAQADSPLWRRQQETEISAVADAIVEHRADDARRLMRSHIASNVTQADGVDAGTALPQDS</sequence>
<evidence type="ECO:0000256" key="2">
    <source>
        <dbReference type="ARBA" id="ARBA00023125"/>
    </source>
</evidence>
<dbReference type="Pfam" id="PF00392">
    <property type="entry name" value="GntR"/>
    <property type="match status" value="1"/>
</dbReference>
<dbReference type="Pfam" id="PF07729">
    <property type="entry name" value="FCD"/>
    <property type="match status" value="1"/>
</dbReference>
<dbReference type="Gene3D" id="1.20.120.530">
    <property type="entry name" value="GntR ligand-binding domain-like"/>
    <property type="match status" value="1"/>
</dbReference>
<feature type="domain" description="HTH gntR-type" evidence="4">
    <location>
        <begin position="21"/>
        <end position="91"/>
    </location>
</feature>
<dbReference type="SUPFAM" id="SSF46785">
    <property type="entry name" value="Winged helix' DNA-binding domain"/>
    <property type="match status" value="1"/>
</dbReference>
<dbReference type="AlphaFoldDB" id="A0A2T2WL69"/>
<evidence type="ECO:0000256" key="1">
    <source>
        <dbReference type="ARBA" id="ARBA00023015"/>
    </source>
</evidence>